<feature type="chain" id="PRO_5031454788" description="DUF4437 domain-containing protein" evidence="1">
    <location>
        <begin position="28"/>
        <end position="152"/>
    </location>
</feature>
<evidence type="ECO:0000256" key="1">
    <source>
        <dbReference type="SAM" id="SignalP"/>
    </source>
</evidence>
<reference evidence="3" key="1">
    <citation type="journal article" date="2020" name="MBio">
        <title>Horizontal gene transfer to a defensive symbiont with a reduced genome amongst a multipartite beetle microbiome.</title>
        <authorList>
            <person name="Waterworth S.C."/>
            <person name="Florez L.V."/>
            <person name="Rees E.R."/>
            <person name="Hertweck C."/>
            <person name="Kaltenpoth M."/>
            <person name="Kwan J.C."/>
        </authorList>
    </citation>
    <scope>NUCLEOTIDE SEQUENCE [LARGE SCALE GENOMIC DNA]</scope>
</reference>
<comment type="caution">
    <text evidence="2">The sequence shown here is derived from an EMBL/GenBank/DDBJ whole genome shotgun (WGS) entry which is preliminary data.</text>
</comment>
<sequence>MHPSSLSLRSLAAAVVLAALSAPALQAAPTNPLYADSTTSVPAAALHFYKNKEGLTIAIGWGDPAGGAHSNFIRMAGGEASGVHAHTASYYGVVIAGVAANEPDGASGDRPLATGSYWYQKGGEYHVTKCISRSGCLFFVTSPGAFDYLPKP</sequence>
<evidence type="ECO:0000313" key="3">
    <source>
        <dbReference type="Proteomes" id="UP000487117"/>
    </source>
</evidence>
<name>A0A7V8FDU0_STEMA</name>
<dbReference type="EMBL" id="WNDS01000005">
    <property type="protein sequence ID" value="KAF1013391.1"/>
    <property type="molecule type" value="Genomic_DNA"/>
</dbReference>
<dbReference type="Gene3D" id="2.60.120.10">
    <property type="entry name" value="Jelly Rolls"/>
    <property type="match status" value="1"/>
</dbReference>
<dbReference type="AlphaFoldDB" id="A0A7V8FDU0"/>
<accession>A0A7V8FDU0</accession>
<organism evidence="2 3">
    <name type="scientific">Stenotrophomonas maltophilia</name>
    <name type="common">Pseudomonas maltophilia</name>
    <name type="synonym">Xanthomonas maltophilia</name>
    <dbReference type="NCBI Taxonomy" id="40324"/>
    <lineage>
        <taxon>Bacteria</taxon>
        <taxon>Pseudomonadati</taxon>
        <taxon>Pseudomonadota</taxon>
        <taxon>Gammaproteobacteria</taxon>
        <taxon>Lysobacterales</taxon>
        <taxon>Lysobacteraceae</taxon>
        <taxon>Stenotrophomonas</taxon>
        <taxon>Stenotrophomonas maltophilia group</taxon>
    </lineage>
</organism>
<dbReference type="Pfam" id="PF14499">
    <property type="entry name" value="DUF4437"/>
    <property type="match status" value="1"/>
</dbReference>
<dbReference type="InterPro" id="IPR028013">
    <property type="entry name" value="DUF4437"/>
</dbReference>
<evidence type="ECO:0000313" key="2">
    <source>
        <dbReference type="EMBL" id="KAF1013391.1"/>
    </source>
</evidence>
<dbReference type="Proteomes" id="UP000487117">
    <property type="component" value="Unassembled WGS sequence"/>
</dbReference>
<dbReference type="SUPFAM" id="SSF51182">
    <property type="entry name" value="RmlC-like cupins"/>
    <property type="match status" value="1"/>
</dbReference>
<dbReference type="InterPro" id="IPR014710">
    <property type="entry name" value="RmlC-like_jellyroll"/>
</dbReference>
<protein>
    <recommendedName>
        <fullName evidence="4">DUF4437 domain-containing protein</fullName>
    </recommendedName>
</protein>
<proteinExistence type="predicted"/>
<keyword evidence="1" id="KW-0732">Signal</keyword>
<evidence type="ECO:0008006" key="4">
    <source>
        <dbReference type="Google" id="ProtNLM"/>
    </source>
</evidence>
<feature type="signal peptide" evidence="1">
    <location>
        <begin position="1"/>
        <end position="27"/>
    </location>
</feature>
<dbReference type="InterPro" id="IPR011051">
    <property type="entry name" value="RmlC_Cupin_sf"/>
</dbReference>
<gene>
    <name evidence="2" type="ORF">GAK31_03540</name>
</gene>